<gene>
    <name evidence="6" type="ORF">KM031_15855</name>
</gene>
<dbReference type="PANTHER" id="PTHR43543:SF1">
    <property type="entry name" value="MALONIC SEMIALDEHYDE REDUCTASE RUTE-RELATED"/>
    <property type="match status" value="1"/>
</dbReference>
<keyword evidence="2" id="KW-0288">FMN</keyword>
<dbReference type="CDD" id="cd02148">
    <property type="entry name" value="RutE-like"/>
    <property type="match status" value="1"/>
</dbReference>
<dbReference type="EC" id="1.1.1.298" evidence="6"/>
<dbReference type="Pfam" id="PF00881">
    <property type="entry name" value="Nitroreductase"/>
    <property type="match status" value="1"/>
</dbReference>
<evidence type="ECO:0000259" key="5">
    <source>
        <dbReference type="Pfam" id="PF00881"/>
    </source>
</evidence>
<keyword evidence="3" id="KW-0521">NADP</keyword>
<dbReference type="SUPFAM" id="SSF55469">
    <property type="entry name" value="FMN-dependent nitroreductase-like"/>
    <property type="match status" value="1"/>
</dbReference>
<evidence type="ECO:0000313" key="7">
    <source>
        <dbReference type="Proteomes" id="UP000679352"/>
    </source>
</evidence>
<accession>A0A975S3C1</accession>
<organism evidence="6 7">
    <name type="scientific">Gemmobacter fulvus</name>
    <dbReference type="NCBI Taxonomy" id="2840474"/>
    <lineage>
        <taxon>Bacteria</taxon>
        <taxon>Pseudomonadati</taxon>
        <taxon>Pseudomonadota</taxon>
        <taxon>Alphaproteobacteria</taxon>
        <taxon>Rhodobacterales</taxon>
        <taxon>Paracoccaceae</taxon>
        <taxon>Gemmobacter</taxon>
    </lineage>
</organism>
<dbReference type="GO" id="GO:0035527">
    <property type="term" value="F:3-hydroxypropionate dehydrogenase (NADP+) activity"/>
    <property type="evidence" value="ECO:0007669"/>
    <property type="project" value="UniProtKB-EC"/>
</dbReference>
<feature type="domain" description="Nitroreductase" evidence="5">
    <location>
        <begin position="24"/>
        <end position="173"/>
    </location>
</feature>
<dbReference type="InterPro" id="IPR029479">
    <property type="entry name" value="Nitroreductase"/>
</dbReference>
<evidence type="ECO:0000256" key="4">
    <source>
        <dbReference type="ARBA" id="ARBA00023002"/>
    </source>
</evidence>
<proteinExistence type="predicted"/>
<dbReference type="InterPro" id="IPR023936">
    <property type="entry name" value="RutE-like"/>
</dbReference>
<sequence>MPALPQAGLDLLFEVAQTHTGWQDRPVAPALLEQVLDLAKMGPTAMNQQPLRVIFVQSTEAKARLAPAMSKGNLDKTMAAPATAIMCYDLEFWRNLPELWPHADVSAGFRDKPEVARDNAQRNGTLQAGYFIMAARALGLDCGPMGGFDRGKVAAAFLDGRPWEVNFLINLGYGDASRVHPRNPRLPFARMAEVL</sequence>
<name>A0A975S3C1_9RHOB</name>
<evidence type="ECO:0000313" key="6">
    <source>
        <dbReference type="EMBL" id="QWK92075.1"/>
    </source>
</evidence>
<evidence type="ECO:0000256" key="1">
    <source>
        <dbReference type="ARBA" id="ARBA00022630"/>
    </source>
</evidence>
<dbReference type="InterPro" id="IPR000415">
    <property type="entry name" value="Nitroreductase-like"/>
</dbReference>
<keyword evidence="4 6" id="KW-0560">Oxidoreductase</keyword>
<keyword evidence="1" id="KW-0285">Flavoprotein</keyword>
<dbReference type="AlphaFoldDB" id="A0A975S3C1"/>
<dbReference type="InterPro" id="IPR050461">
    <property type="entry name" value="Nitroreductase_HadB/RutE"/>
</dbReference>
<dbReference type="PANTHER" id="PTHR43543">
    <property type="entry name" value="MALONIC SEMIALDEHYDE REDUCTASE RUTE-RELATED"/>
    <property type="match status" value="1"/>
</dbReference>
<keyword evidence="7" id="KW-1185">Reference proteome</keyword>
<dbReference type="KEGG" id="gfu:KM031_15855"/>
<dbReference type="Gene3D" id="3.40.109.10">
    <property type="entry name" value="NADH Oxidase"/>
    <property type="match status" value="1"/>
</dbReference>
<dbReference type="NCBIfam" id="NF003768">
    <property type="entry name" value="PRK05365.1"/>
    <property type="match status" value="1"/>
</dbReference>
<protein>
    <submittedName>
        <fullName evidence="6">Malonic semialdehyde reductase</fullName>
        <ecNumber evidence="6">1.1.1.298</ecNumber>
    </submittedName>
</protein>
<reference evidence="6" key="1">
    <citation type="submission" date="2021-06" db="EMBL/GenBank/DDBJ databases">
        <title>Direct submission.</title>
        <authorList>
            <person name="Lee C.-S."/>
            <person name="Jin L."/>
        </authorList>
    </citation>
    <scope>NUCLEOTIDE SEQUENCE</scope>
    <source>
        <strain evidence="6">Con5</strain>
    </source>
</reference>
<dbReference type="EMBL" id="CP076361">
    <property type="protein sequence ID" value="QWK92075.1"/>
    <property type="molecule type" value="Genomic_DNA"/>
</dbReference>
<evidence type="ECO:0000256" key="2">
    <source>
        <dbReference type="ARBA" id="ARBA00022643"/>
    </source>
</evidence>
<dbReference type="Proteomes" id="UP000679352">
    <property type="component" value="Chromosome"/>
</dbReference>
<evidence type="ECO:0000256" key="3">
    <source>
        <dbReference type="ARBA" id="ARBA00022857"/>
    </source>
</evidence>